<accession>A0ACC0D0D3</accession>
<comment type="caution">
    <text evidence="1">The sequence shown here is derived from an EMBL/GenBank/DDBJ whole genome shotgun (WGS) entry which is preliminary data.</text>
</comment>
<evidence type="ECO:0000313" key="2">
    <source>
        <dbReference type="Proteomes" id="UP001497680"/>
    </source>
</evidence>
<proteinExistence type="predicted"/>
<reference evidence="1 2" key="1">
    <citation type="journal article" date="2022" name="New Phytol.">
        <title>Ecological generalism drives hyperdiversity of secondary metabolite gene clusters in xylarialean endophytes.</title>
        <authorList>
            <person name="Franco M.E.E."/>
            <person name="Wisecaver J.H."/>
            <person name="Arnold A.E."/>
            <person name="Ju Y.M."/>
            <person name="Slot J.C."/>
            <person name="Ahrendt S."/>
            <person name="Moore L.P."/>
            <person name="Eastman K.E."/>
            <person name="Scott K."/>
            <person name="Konkel Z."/>
            <person name="Mondo S.J."/>
            <person name="Kuo A."/>
            <person name="Hayes R.D."/>
            <person name="Haridas S."/>
            <person name="Andreopoulos B."/>
            <person name="Riley R."/>
            <person name="LaButti K."/>
            <person name="Pangilinan J."/>
            <person name="Lipzen A."/>
            <person name="Amirebrahimi M."/>
            <person name="Yan J."/>
            <person name="Adam C."/>
            <person name="Keymanesh K."/>
            <person name="Ng V."/>
            <person name="Louie K."/>
            <person name="Northen T."/>
            <person name="Drula E."/>
            <person name="Henrissat B."/>
            <person name="Hsieh H.M."/>
            <person name="Youens-Clark K."/>
            <person name="Lutzoni F."/>
            <person name="Miadlikowska J."/>
            <person name="Eastwood D.C."/>
            <person name="Hamelin R.C."/>
            <person name="Grigoriev I.V."/>
            <person name="U'Ren J.M."/>
        </authorList>
    </citation>
    <scope>NUCLEOTIDE SEQUENCE [LARGE SCALE GENOMIC DNA]</scope>
    <source>
        <strain evidence="1 2">ER1909</strain>
    </source>
</reference>
<dbReference type="Proteomes" id="UP001497680">
    <property type="component" value="Unassembled WGS sequence"/>
</dbReference>
<sequence length="149" mass="16279">MVYILYAAVNAAESLAANSLQAARDKKPQARVSAFTEWPNNPTISSFRFDTEDILSSIHAENYLSTTHSPALSSRSLFVTKKGRMGLGKSVQCGDALVLVTTCQLPYALRPVSVEKTYTLVQPIVLEVVMLGEEWSADNKSGLETIKIV</sequence>
<protein>
    <submittedName>
        <fullName evidence="1">Uncharacterized protein</fullName>
    </submittedName>
</protein>
<keyword evidence="2" id="KW-1185">Reference proteome</keyword>
<gene>
    <name evidence="1" type="ORF">F4821DRAFT_139418</name>
</gene>
<evidence type="ECO:0000313" key="1">
    <source>
        <dbReference type="EMBL" id="KAI6086033.1"/>
    </source>
</evidence>
<organism evidence="1 2">
    <name type="scientific">Hypoxylon rubiginosum</name>
    <dbReference type="NCBI Taxonomy" id="110542"/>
    <lineage>
        <taxon>Eukaryota</taxon>
        <taxon>Fungi</taxon>
        <taxon>Dikarya</taxon>
        <taxon>Ascomycota</taxon>
        <taxon>Pezizomycotina</taxon>
        <taxon>Sordariomycetes</taxon>
        <taxon>Xylariomycetidae</taxon>
        <taxon>Xylariales</taxon>
        <taxon>Hypoxylaceae</taxon>
        <taxon>Hypoxylon</taxon>
    </lineage>
</organism>
<name>A0ACC0D0D3_9PEZI</name>
<dbReference type="EMBL" id="MU394319">
    <property type="protein sequence ID" value="KAI6086033.1"/>
    <property type="molecule type" value="Genomic_DNA"/>
</dbReference>